<name>A0A5K1JYP8_9APHY</name>
<dbReference type="AlphaFoldDB" id="A0A5K1JYP8"/>
<reference evidence="1" key="1">
    <citation type="submission" date="2019-10" db="EMBL/GenBank/DDBJ databases">
        <authorList>
            <person name="Nor Muhammad N."/>
        </authorList>
    </citation>
    <scope>NUCLEOTIDE SEQUENCE</scope>
</reference>
<sequence length="110" mass="12388">MAGYSRSRLLSLVRRDYRPNAWRRQADIEELLSQLSEECGRWIPYTNPAVSAVRDALQDGTILPAVVPQVIHNAYMHAFERDRPRVTRSIISAAINRQVGTLNQATGGRA</sequence>
<proteinExistence type="predicted"/>
<organism evidence="1">
    <name type="scientific">Ganoderma boninense</name>
    <dbReference type="NCBI Taxonomy" id="34458"/>
    <lineage>
        <taxon>Eukaryota</taxon>
        <taxon>Fungi</taxon>
        <taxon>Dikarya</taxon>
        <taxon>Basidiomycota</taxon>
        <taxon>Agaricomycotina</taxon>
        <taxon>Agaricomycetes</taxon>
        <taxon>Polyporales</taxon>
        <taxon>Polyporaceae</taxon>
        <taxon>Ganoderma</taxon>
    </lineage>
</organism>
<accession>A0A5K1JYP8</accession>
<dbReference type="EMBL" id="LR726537">
    <property type="protein sequence ID" value="VWO97802.1"/>
    <property type="molecule type" value="Genomic_DNA"/>
</dbReference>
<gene>
    <name evidence="1" type="primary">Q6RKH5</name>
</gene>
<evidence type="ECO:0000313" key="1">
    <source>
        <dbReference type="EMBL" id="VWO97802.1"/>
    </source>
</evidence>
<protein>
    <submittedName>
        <fullName evidence="1">Polyketide synthase</fullName>
    </submittedName>
</protein>